<protein>
    <submittedName>
        <fullName evidence="9">Endonuclease III</fullName>
    </submittedName>
</protein>
<keyword evidence="6" id="KW-0411">Iron-sulfur</keyword>
<dbReference type="PIRSF" id="PIRSF001435">
    <property type="entry name" value="Nth"/>
    <property type="match status" value="1"/>
</dbReference>
<keyword evidence="2" id="KW-0479">Metal-binding</keyword>
<sequence>MNFISKKIKIIENILDFLYPNPTPTLYYVNEYTLLISIMLSSRSQEKKVNEITKILFRKINKPIDTICTPIENIKNIIKHIGLYKTKSKNIYDLSVILIKKYNGVIPKNISELKFLPGIGHKTASVFLSHVSNESVFPVDTHIHRMMFRWKLSNGKNVKQTEQDAKRFFKKKNWKKLHLQIISYAKKYSPSRKWNLKKDIIYQELLNKNLL</sequence>
<evidence type="ECO:0000313" key="9">
    <source>
        <dbReference type="EMBL" id="BAR91812.1"/>
    </source>
</evidence>
<dbReference type="PANTHER" id="PTHR10359:SF18">
    <property type="entry name" value="ENDONUCLEASE III"/>
    <property type="match status" value="1"/>
</dbReference>
<keyword evidence="9" id="KW-0540">Nuclease</keyword>
<evidence type="ECO:0000256" key="1">
    <source>
        <dbReference type="ARBA" id="ARBA00022485"/>
    </source>
</evidence>
<keyword evidence="1" id="KW-0004">4Fe-4S</keyword>
<dbReference type="InterPro" id="IPR023170">
    <property type="entry name" value="HhH_base_excis_C"/>
</dbReference>
<dbReference type="RefSeq" id="WP_096377885.1">
    <property type="nucleotide sequence ID" value="NZ_AP014609.1"/>
</dbReference>
<name>A0ABM7EXV3_9FLAO</name>
<keyword evidence="7" id="KW-0326">Glycosidase</keyword>
<dbReference type="PANTHER" id="PTHR10359">
    <property type="entry name" value="A/G-SPECIFIC ADENINE GLYCOSYLASE/ENDONUCLEASE III"/>
    <property type="match status" value="1"/>
</dbReference>
<evidence type="ECO:0000256" key="6">
    <source>
        <dbReference type="ARBA" id="ARBA00023014"/>
    </source>
</evidence>
<gene>
    <name evidence="9" type="primary">nth</name>
    <name evidence="9" type="ORF">BPAY_052</name>
</gene>
<reference evidence="9 10" key="1">
    <citation type="journal article" date="2015" name="Microbes Environ.">
        <title>An Efficient Strategy Developed for Next-Generation Sequencing of Endosymbiont Genomes Performed Using Crude DNA Isolated from Host Tissues: A Case Study of Blattabacterium cuenoti Inhabiting the Fat Bodies of Cockroaches.</title>
        <authorList>
            <person name="Kinjo Y."/>
            <person name="Saitoh S."/>
            <person name="Tokuda G."/>
        </authorList>
    </citation>
    <scope>NUCLEOTIDE SEQUENCE [LARGE SCALE GENOMIC DNA]</scope>
    <source>
        <strain evidence="9 10">BPAY</strain>
    </source>
</reference>
<dbReference type="GO" id="GO:0004519">
    <property type="term" value="F:endonuclease activity"/>
    <property type="evidence" value="ECO:0007669"/>
    <property type="project" value="UniProtKB-KW"/>
</dbReference>
<dbReference type="SUPFAM" id="SSF48150">
    <property type="entry name" value="DNA-glycosylase"/>
    <property type="match status" value="1"/>
</dbReference>
<dbReference type="Pfam" id="PF00730">
    <property type="entry name" value="HhH-GPD"/>
    <property type="match status" value="1"/>
</dbReference>
<evidence type="ECO:0000313" key="10">
    <source>
        <dbReference type="Proteomes" id="UP000217805"/>
    </source>
</evidence>
<dbReference type="InterPro" id="IPR011257">
    <property type="entry name" value="DNA_glycosylase"/>
</dbReference>
<dbReference type="EMBL" id="AP014609">
    <property type="protein sequence ID" value="BAR91812.1"/>
    <property type="molecule type" value="Genomic_DNA"/>
</dbReference>
<evidence type="ECO:0000256" key="7">
    <source>
        <dbReference type="ARBA" id="ARBA00023295"/>
    </source>
</evidence>
<accession>A0ABM7EXV3</accession>
<feature type="domain" description="HhH-GPD" evidence="8">
    <location>
        <begin position="40"/>
        <end position="187"/>
    </location>
</feature>
<organism evidence="9 10">
    <name type="scientific">Blattabacterium cuenoti BPAY</name>
    <dbReference type="NCBI Taxonomy" id="1457031"/>
    <lineage>
        <taxon>Bacteria</taxon>
        <taxon>Pseudomonadati</taxon>
        <taxon>Bacteroidota</taxon>
        <taxon>Flavobacteriia</taxon>
        <taxon>Flavobacteriales</taxon>
        <taxon>Blattabacteriaceae</taxon>
        <taxon>Blattabacterium</taxon>
    </lineage>
</organism>
<evidence type="ECO:0000256" key="3">
    <source>
        <dbReference type="ARBA" id="ARBA00022763"/>
    </source>
</evidence>
<evidence type="ECO:0000256" key="4">
    <source>
        <dbReference type="ARBA" id="ARBA00022801"/>
    </source>
</evidence>
<keyword evidence="4" id="KW-0378">Hydrolase</keyword>
<dbReference type="Gene3D" id="1.10.1670.10">
    <property type="entry name" value="Helix-hairpin-Helix base-excision DNA repair enzymes (C-terminal)"/>
    <property type="match status" value="1"/>
</dbReference>
<evidence type="ECO:0000256" key="2">
    <source>
        <dbReference type="ARBA" id="ARBA00022723"/>
    </source>
</evidence>
<dbReference type="SMART" id="SM00478">
    <property type="entry name" value="ENDO3c"/>
    <property type="match status" value="1"/>
</dbReference>
<dbReference type="Proteomes" id="UP000217805">
    <property type="component" value="Chromosome"/>
</dbReference>
<evidence type="ECO:0000259" key="8">
    <source>
        <dbReference type="SMART" id="SM00478"/>
    </source>
</evidence>
<dbReference type="CDD" id="cd00056">
    <property type="entry name" value="ENDO3c"/>
    <property type="match status" value="1"/>
</dbReference>
<keyword evidence="10" id="KW-1185">Reference proteome</keyword>
<proteinExistence type="predicted"/>
<keyword evidence="5" id="KW-0408">Iron</keyword>
<dbReference type="Gene3D" id="1.10.340.30">
    <property type="entry name" value="Hypothetical protein, domain 2"/>
    <property type="match status" value="1"/>
</dbReference>
<dbReference type="InterPro" id="IPR003265">
    <property type="entry name" value="HhH-GPD_domain"/>
</dbReference>
<keyword evidence="3" id="KW-0227">DNA damage</keyword>
<evidence type="ECO:0000256" key="5">
    <source>
        <dbReference type="ARBA" id="ARBA00023004"/>
    </source>
</evidence>
<keyword evidence="9" id="KW-0255">Endonuclease</keyword>